<dbReference type="RefSeq" id="WP_318953623.1">
    <property type="nucleotide sequence ID" value="NZ_CP137555.1"/>
</dbReference>
<dbReference type="PANTHER" id="PTHR22550">
    <property type="entry name" value="SPORE GERMINATION PROTEIN"/>
    <property type="match status" value="1"/>
</dbReference>
<dbReference type="PANTHER" id="PTHR22550:SF14">
    <property type="entry name" value="VWFA DOMAIN-CONTAINING PROTEIN"/>
    <property type="match status" value="1"/>
</dbReference>
<accession>A0AAU0N0F9</accession>
<keyword evidence="2 3" id="KW-0802">TPR repeat</keyword>
<reference evidence="7 8" key="1">
    <citation type="submission" date="2023-10" db="EMBL/GenBank/DDBJ databases">
        <title>Description of Microbulbifer bruguierae sp. nov., isolated from the sediments of mangrove plant Bruguiera sexangula and comparative genomic analyses of the genus Microbulbifer.</title>
        <authorList>
            <person name="Long M."/>
        </authorList>
    </citation>
    <scope>NUCLEOTIDE SEQUENCE [LARGE SCALE GENOMIC DNA]</scope>
    <source>
        <strain evidence="7 8">SPO729</strain>
    </source>
</reference>
<evidence type="ECO:0000259" key="6">
    <source>
        <dbReference type="SMART" id="SM00327"/>
    </source>
</evidence>
<dbReference type="PROSITE" id="PS50005">
    <property type="entry name" value="TPR"/>
    <property type="match status" value="1"/>
</dbReference>
<dbReference type="Pfam" id="PF13519">
    <property type="entry name" value="VWA_2"/>
    <property type="match status" value="1"/>
</dbReference>
<keyword evidence="1" id="KW-0677">Repeat</keyword>
<evidence type="ECO:0000256" key="2">
    <source>
        <dbReference type="ARBA" id="ARBA00022803"/>
    </source>
</evidence>
<keyword evidence="5" id="KW-0812">Transmembrane</keyword>
<feature type="repeat" description="TPR" evidence="3">
    <location>
        <begin position="410"/>
        <end position="443"/>
    </location>
</feature>
<evidence type="ECO:0000313" key="7">
    <source>
        <dbReference type="EMBL" id="WOX05149.1"/>
    </source>
</evidence>
<dbReference type="SMART" id="SM00028">
    <property type="entry name" value="TPR"/>
    <property type="match status" value="1"/>
</dbReference>
<dbReference type="Gene3D" id="1.25.40.10">
    <property type="entry name" value="Tetratricopeptide repeat domain"/>
    <property type="match status" value="1"/>
</dbReference>
<dbReference type="InterPro" id="IPR050768">
    <property type="entry name" value="UPF0353/GerABKA_families"/>
</dbReference>
<feature type="domain" description="VWFA" evidence="6">
    <location>
        <begin position="97"/>
        <end position="259"/>
    </location>
</feature>
<dbReference type="InterPro" id="IPR013105">
    <property type="entry name" value="TPR_2"/>
</dbReference>
<keyword evidence="5" id="KW-1133">Transmembrane helix</keyword>
<feature type="transmembrane region" description="Helical" evidence="5">
    <location>
        <begin position="12"/>
        <end position="30"/>
    </location>
</feature>
<dbReference type="Gene3D" id="3.40.50.410">
    <property type="entry name" value="von Willebrand factor, type A domain"/>
    <property type="match status" value="1"/>
</dbReference>
<feature type="region of interest" description="Disordered" evidence="4">
    <location>
        <begin position="464"/>
        <end position="513"/>
    </location>
</feature>
<dbReference type="PROSITE" id="PS50293">
    <property type="entry name" value="TPR_REGION"/>
    <property type="match status" value="1"/>
</dbReference>
<feature type="compositionally biased region" description="Acidic residues" evidence="4">
    <location>
        <begin position="466"/>
        <end position="485"/>
    </location>
</feature>
<evidence type="ECO:0000256" key="4">
    <source>
        <dbReference type="SAM" id="MobiDB-lite"/>
    </source>
</evidence>
<proteinExistence type="predicted"/>
<evidence type="ECO:0000256" key="5">
    <source>
        <dbReference type="SAM" id="Phobius"/>
    </source>
</evidence>
<dbReference type="AlphaFoldDB" id="A0AAU0N0F9"/>
<dbReference type="SUPFAM" id="SSF48452">
    <property type="entry name" value="TPR-like"/>
    <property type="match status" value="1"/>
</dbReference>
<protein>
    <submittedName>
        <fullName evidence="7">VWA domain-containing protein</fullName>
    </submittedName>
</protein>
<evidence type="ECO:0000313" key="8">
    <source>
        <dbReference type="Proteomes" id="UP001302477"/>
    </source>
</evidence>
<keyword evidence="5" id="KW-0472">Membrane</keyword>
<dbReference type="KEGG" id="mpaf:R5R33_15595"/>
<dbReference type="InterPro" id="IPR019734">
    <property type="entry name" value="TPR_rpt"/>
</dbReference>
<evidence type="ECO:0000256" key="3">
    <source>
        <dbReference type="PROSITE-ProRule" id="PRU00339"/>
    </source>
</evidence>
<name>A0AAU0N0F9_9GAMM</name>
<keyword evidence="8" id="KW-1185">Reference proteome</keyword>
<organism evidence="7 8">
    <name type="scientific">Microbulbifer pacificus</name>
    <dbReference type="NCBI Taxonomy" id="407164"/>
    <lineage>
        <taxon>Bacteria</taxon>
        <taxon>Pseudomonadati</taxon>
        <taxon>Pseudomonadota</taxon>
        <taxon>Gammaproteobacteria</taxon>
        <taxon>Cellvibrionales</taxon>
        <taxon>Microbulbiferaceae</taxon>
        <taxon>Microbulbifer</taxon>
    </lineage>
</organism>
<dbReference type="SMART" id="SM00327">
    <property type="entry name" value="VWA"/>
    <property type="match status" value="1"/>
</dbReference>
<feature type="transmembrane region" description="Helical" evidence="5">
    <location>
        <begin position="69"/>
        <end position="87"/>
    </location>
</feature>
<evidence type="ECO:0000256" key="1">
    <source>
        <dbReference type="ARBA" id="ARBA00022737"/>
    </source>
</evidence>
<dbReference type="SUPFAM" id="SSF53300">
    <property type="entry name" value="vWA-like"/>
    <property type="match status" value="1"/>
</dbReference>
<dbReference type="InterPro" id="IPR011990">
    <property type="entry name" value="TPR-like_helical_dom_sf"/>
</dbReference>
<dbReference type="InterPro" id="IPR036465">
    <property type="entry name" value="vWFA_dom_sf"/>
</dbReference>
<dbReference type="Proteomes" id="UP001302477">
    <property type="component" value="Chromosome"/>
</dbReference>
<dbReference type="EMBL" id="CP137555">
    <property type="protein sequence ID" value="WOX05149.1"/>
    <property type="molecule type" value="Genomic_DNA"/>
</dbReference>
<dbReference type="InterPro" id="IPR002035">
    <property type="entry name" value="VWF_A"/>
</dbReference>
<gene>
    <name evidence="7" type="ORF">R5R33_15595</name>
</gene>
<dbReference type="Pfam" id="PF07719">
    <property type="entry name" value="TPR_2"/>
    <property type="match status" value="1"/>
</dbReference>
<sequence>MSALFAGFSAFHFLRPAWLLLLPLILWLWWHFRRSQRSDAETSGQIAPHLAEALVVGDRSRHYLKPVDFIALLLALLTLGTAGPSWTRLPDPLMAKTTPLVVVLKVSDSMLEKDVPPERLARAKQKVLDLLETRDGAPTALVAYAGSAHRVVPLTEDQALLRPYLEGLSPEVMPVSGENAAAALKLAEQILAKNETPGGILFLLDSLSEGDASALSQRDTKNGLGFLLVAPGNQNGGAVSQVRDARVERVTADKSDLRALNRYFDSAFRQALASDKNLQWEDRGWWLGWPAALLALLWFRRGWAMSGRDGSRSALARGAGIALFLMCAQYLPDRATAQTPDQTSAQNSSVNGGLLSLLLTADQQGQWLSFRQDYRHAAASFQDPYRKGYALYQAGQFEDAASVLADLDTPEALFTRAMAQIKTGQYEDAIAAFQQVLQLDPEFPGAQKNLELAQKILAYMEATRGEEEDELQAADEDSEESELEQPEQQQQPQEKAKKENPVNAEQWMSTLDTGTSEYLKQRFAAEAAGANSLPKSNAERRP</sequence>